<evidence type="ECO:0000313" key="2">
    <source>
        <dbReference type="Proteomes" id="UP000308836"/>
    </source>
</evidence>
<evidence type="ECO:0000313" key="1">
    <source>
        <dbReference type="EMBL" id="TGY65838.1"/>
    </source>
</evidence>
<organism evidence="1 2">
    <name type="scientific">Dubosiella muris</name>
    <dbReference type="NCBI Taxonomy" id="3038133"/>
    <lineage>
        <taxon>Bacteria</taxon>
        <taxon>Bacillati</taxon>
        <taxon>Bacillota</taxon>
        <taxon>Erysipelotrichia</taxon>
        <taxon>Erysipelotrichales</taxon>
        <taxon>Erysipelotrichaceae</taxon>
        <taxon>Dubosiella</taxon>
    </lineage>
</organism>
<sequence>MNNIQVNDLMDVYGSLLTSRQQEIMDLYTKEDLSYSEIAQELGISRTAVMDAVHKSVQLLEKYEKNIKFLQFKTEIYSIIELSVTLEECKRSLNELLTLQQEE</sequence>
<protein>
    <submittedName>
        <fullName evidence="1">HTH domain-containing protein</fullName>
    </submittedName>
</protein>
<keyword evidence="2" id="KW-1185">Reference proteome</keyword>
<dbReference type="EMBL" id="SRYG01000012">
    <property type="protein sequence ID" value="TGY65838.1"/>
    <property type="molecule type" value="Genomic_DNA"/>
</dbReference>
<dbReference type="Proteomes" id="UP000308836">
    <property type="component" value="Unassembled WGS sequence"/>
</dbReference>
<proteinExistence type="predicted"/>
<name>A0AC61R7G5_9FIRM</name>
<accession>A0AC61R7G5</accession>
<comment type="caution">
    <text evidence="1">The sequence shown here is derived from an EMBL/GenBank/DDBJ whole genome shotgun (WGS) entry which is preliminary data.</text>
</comment>
<reference evidence="1" key="1">
    <citation type="submission" date="2019-04" db="EMBL/GenBank/DDBJ databases">
        <title>Microbes associate with the intestines of laboratory mice.</title>
        <authorList>
            <person name="Navarre W."/>
            <person name="Wong E."/>
            <person name="Huang K."/>
            <person name="Tropini C."/>
            <person name="Ng K."/>
            <person name="Yu B."/>
        </authorList>
    </citation>
    <scope>NUCLEOTIDE SEQUENCE</scope>
    <source>
        <strain evidence="1">NM09_H32</strain>
    </source>
</reference>
<gene>
    <name evidence="1" type="ORF">E5336_06700</name>
</gene>